<sequence length="219" mass="24297">MGAWQPWASAVNYIMRISQAVYWALQACPRSLFADEFDATPGHDMKPGSEPVGVQNLNPETLRAASSQAQLPSCPRFFGLKPETNSILGEFLRPTNLEPPMLIPCLHKDPVSSANKSADLSNNPGVTETTADEKMKKKLPLECGLLEDDKSYGLKRELKFPHHNPTNEKSPMQDATEGFQTLVDNTTWPEEVCKGFPMADGHTYTWAARKLPITILTLK</sequence>
<evidence type="ECO:0000313" key="2">
    <source>
        <dbReference type="Proteomes" id="UP001165960"/>
    </source>
</evidence>
<gene>
    <name evidence="1" type="ORF">DSO57_1006507</name>
</gene>
<evidence type="ECO:0000313" key="1">
    <source>
        <dbReference type="EMBL" id="KAJ9059030.1"/>
    </source>
</evidence>
<organism evidence="1 2">
    <name type="scientific">Entomophthora muscae</name>
    <dbReference type="NCBI Taxonomy" id="34485"/>
    <lineage>
        <taxon>Eukaryota</taxon>
        <taxon>Fungi</taxon>
        <taxon>Fungi incertae sedis</taxon>
        <taxon>Zoopagomycota</taxon>
        <taxon>Entomophthoromycotina</taxon>
        <taxon>Entomophthoromycetes</taxon>
        <taxon>Entomophthorales</taxon>
        <taxon>Entomophthoraceae</taxon>
        <taxon>Entomophthora</taxon>
    </lineage>
</organism>
<comment type="caution">
    <text evidence="1">The sequence shown here is derived from an EMBL/GenBank/DDBJ whole genome shotgun (WGS) entry which is preliminary data.</text>
</comment>
<proteinExistence type="predicted"/>
<accession>A0ACC2S9L9</accession>
<keyword evidence="2" id="KW-1185">Reference proteome</keyword>
<name>A0ACC2S9L9_9FUNG</name>
<reference evidence="1" key="1">
    <citation type="submission" date="2022-04" db="EMBL/GenBank/DDBJ databases">
        <title>Genome of the entomopathogenic fungus Entomophthora muscae.</title>
        <authorList>
            <person name="Elya C."/>
            <person name="Lovett B.R."/>
            <person name="Lee E."/>
            <person name="Macias A.M."/>
            <person name="Hajek A.E."/>
            <person name="De Bivort B.L."/>
            <person name="Kasson M.T."/>
            <person name="De Fine Licht H.H."/>
            <person name="Stajich J.E."/>
        </authorList>
    </citation>
    <scope>NUCLEOTIDE SEQUENCE</scope>
    <source>
        <strain evidence="1">Berkeley</strain>
    </source>
</reference>
<dbReference type="EMBL" id="QTSX02005698">
    <property type="protein sequence ID" value="KAJ9059030.1"/>
    <property type="molecule type" value="Genomic_DNA"/>
</dbReference>
<protein>
    <submittedName>
        <fullName evidence="1">Uncharacterized protein</fullName>
    </submittedName>
</protein>
<dbReference type="Proteomes" id="UP001165960">
    <property type="component" value="Unassembled WGS sequence"/>
</dbReference>